<gene>
    <name evidence="3" type="ORF">WJX73_004876</name>
</gene>
<feature type="transmembrane region" description="Helical" evidence="2">
    <location>
        <begin position="410"/>
        <end position="434"/>
    </location>
</feature>
<evidence type="ECO:0000313" key="4">
    <source>
        <dbReference type="Proteomes" id="UP001465755"/>
    </source>
</evidence>
<dbReference type="AlphaFoldDB" id="A0AAW1PYM4"/>
<comment type="caution">
    <text evidence="3">The sequence shown here is derived from an EMBL/GenBank/DDBJ whole genome shotgun (WGS) entry which is preliminary data.</text>
</comment>
<reference evidence="3 4" key="1">
    <citation type="journal article" date="2024" name="Nat. Commun.">
        <title>Phylogenomics reveals the evolutionary origins of lichenization in chlorophyte algae.</title>
        <authorList>
            <person name="Puginier C."/>
            <person name="Libourel C."/>
            <person name="Otte J."/>
            <person name="Skaloud P."/>
            <person name="Haon M."/>
            <person name="Grisel S."/>
            <person name="Petersen M."/>
            <person name="Berrin J.G."/>
            <person name="Delaux P.M."/>
            <person name="Dal Grande F."/>
            <person name="Keller J."/>
        </authorList>
    </citation>
    <scope>NUCLEOTIDE SEQUENCE [LARGE SCALE GENOMIC DNA]</scope>
    <source>
        <strain evidence="3 4">SAG 2036</strain>
    </source>
</reference>
<protein>
    <submittedName>
        <fullName evidence="3">Uncharacterized protein</fullName>
    </submittedName>
</protein>
<proteinExistence type="predicted"/>
<dbReference type="Proteomes" id="UP001465755">
    <property type="component" value="Unassembled WGS sequence"/>
</dbReference>
<keyword evidence="4" id="KW-1185">Reference proteome</keyword>
<evidence type="ECO:0000313" key="3">
    <source>
        <dbReference type="EMBL" id="KAK9815013.1"/>
    </source>
</evidence>
<keyword evidence="2" id="KW-1133">Transmembrane helix</keyword>
<feature type="region of interest" description="Disordered" evidence="1">
    <location>
        <begin position="168"/>
        <end position="187"/>
    </location>
</feature>
<accession>A0AAW1PYM4</accession>
<feature type="compositionally biased region" description="Low complexity" evidence="1">
    <location>
        <begin position="268"/>
        <end position="297"/>
    </location>
</feature>
<keyword evidence="2" id="KW-0472">Membrane</keyword>
<name>A0AAW1PYM4_9CHLO</name>
<sequence length="665" mass="74412">MTGFTNWLRRVLCLSPRKDLWSLSAPSAENDETPSPADVKIRLENDRQLEVKVVYNIALGLKRQAFKVEVFMFHASELGAVDAGFYHNLWQVVRLHTPEASIASLSHREQCPGSLLAPIAASLAALKQPCKHVRDRGSQEHDACQLMRLQACMFRRATRRATKRVLKQLRSASKEQPPARSNGQMADVDASASSMAIAMVDHLCAAIDSFRQVCAPALEEGTPTAVREVWPLVDEFVLCEAQRSLLKLLRDVDSLHLQRQSVQALSSPQAAAANAESDQQSAEQADESSASASSPQDRSMRPSASMRGIDGASQLGRVWHQASSLREQQGRPIAVHTGQHSTSFGKARKLVLGAIEGLESTRRQSGYPESVIDTSDKFNNERFTNRVSMLKRHAQSAISLKPITQTPSPALADLVGMIVAAIAMGLAVFSVWAAQHWGRRNQWGVIYIAIIIVGYVMKDRLKEWGKRYLQPVAEWFGLAFPNRIIRVEDQRGQVVGRCSETVKVTGPGDVDPKVLRLRDSQCDMSPALRRATRPERVLHYSRTMRVWWRRLDTQVQGVTGLTDVLNFDLRDFCRKMQKPQESHLQLQRTAEGRAHVGQVTCARVYHINIILRIRARSTLSRSKAGGLENKTFLPRVLLQSDLAFMRRLKPMRISSQAYVEKPLVF</sequence>
<feature type="region of interest" description="Disordered" evidence="1">
    <location>
        <begin position="268"/>
        <end position="308"/>
    </location>
</feature>
<evidence type="ECO:0000256" key="1">
    <source>
        <dbReference type="SAM" id="MobiDB-lite"/>
    </source>
</evidence>
<feature type="transmembrane region" description="Helical" evidence="2">
    <location>
        <begin position="440"/>
        <end position="457"/>
    </location>
</feature>
<organism evidence="3 4">
    <name type="scientific">Symbiochloris irregularis</name>
    <dbReference type="NCBI Taxonomy" id="706552"/>
    <lineage>
        <taxon>Eukaryota</taxon>
        <taxon>Viridiplantae</taxon>
        <taxon>Chlorophyta</taxon>
        <taxon>core chlorophytes</taxon>
        <taxon>Trebouxiophyceae</taxon>
        <taxon>Trebouxiales</taxon>
        <taxon>Trebouxiaceae</taxon>
        <taxon>Symbiochloris</taxon>
    </lineage>
</organism>
<evidence type="ECO:0000256" key="2">
    <source>
        <dbReference type="SAM" id="Phobius"/>
    </source>
</evidence>
<keyword evidence="2" id="KW-0812">Transmembrane</keyword>
<dbReference type="EMBL" id="JALJOQ010000001">
    <property type="protein sequence ID" value="KAK9815013.1"/>
    <property type="molecule type" value="Genomic_DNA"/>
</dbReference>